<gene>
    <name evidence="2" type="primary">SI:CH211-227P7.1</name>
</gene>
<proteinExistence type="predicted"/>
<accession>A0A1A7XL76</accession>
<evidence type="ECO:0000313" key="2">
    <source>
        <dbReference type="EMBL" id="SBP18837.1"/>
    </source>
</evidence>
<dbReference type="InterPro" id="IPR058913">
    <property type="entry name" value="Integrase_dom_put"/>
</dbReference>
<protein>
    <submittedName>
        <fullName evidence="2">Si:ch211-227p7.1</fullName>
    </submittedName>
</protein>
<organism evidence="2">
    <name type="scientific">Iconisemion striatum</name>
    <dbReference type="NCBI Taxonomy" id="60296"/>
    <lineage>
        <taxon>Eukaryota</taxon>
        <taxon>Metazoa</taxon>
        <taxon>Chordata</taxon>
        <taxon>Craniata</taxon>
        <taxon>Vertebrata</taxon>
        <taxon>Euteleostomi</taxon>
        <taxon>Actinopterygii</taxon>
        <taxon>Neopterygii</taxon>
        <taxon>Teleostei</taxon>
        <taxon>Neoteleostei</taxon>
        <taxon>Acanthomorphata</taxon>
        <taxon>Ovalentaria</taxon>
        <taxon>Atherinomorphae</taxon>
        <taxon>Cyprinodontiformes</taxon>
        <taxon>Nothobranchiidae</taxon>
        <taxon>Iconisemion</taxon>
    </lineage>
</organism>
<reference evidence="2" key="1">
    <citation type="submission" date="2016-05" db="EMBL/GenBank/DDBJ databases">
        <authorList>
            <person name="Lavstsen T."/>
            <person name="Jespersen J.S."/>
        </authorList>
    </citation>
    <scope>NUCLEOTIDE SEQUENCE</scope>
    <source>
        <tissue evidence="2">Brain</tissue>
    </source>
</reference>
<dbReference type="AlphaFoldDB" id="A0A1A7XL76"/>
<feature type="domain" description="Integrase core" evidence="1">
    <location>
        <begin position="10"/>
        <end position="88"/>
    </location>
</feature>
<sequence length="190" mass="21833">MLSHHRFNQERLPYLQTSSTRNHTVERLWPEINNRVNYPLKTALLQLTDQEAIDMEDNLVRYCVSNLTCQLCHIGLASVAESWNAHRIPGKGIPNHFAEPGCKRRISAELLPNALDAADLYRQHLGSALKQHSTFGVDPFTTEQDKLRTESNFAEKYPDIAHLFFRAVNGDFTPYKEALLYLINRTQKNV</sequence>
<name>A0A1A7XL76_9TELE</name>
<dbReference type="Pfam" id="PF24764">
    <property type="entry name" value="rva_4"/>
    <property type="match status" value="1"/>
</dbReference>
<evidence type="ECO:0000259" key="1">
    <source>
        <dbReference type="Pfam" id="PF24764"/>
    </source>
</evidence>
<dbReference type="EMBL" id="HADW01017437">
    <property type="protein sequence ID" value="SBP18837.1"/>
    <property type="molecule type" value="Transcribed_RNA"/>
</dbReference>
<reference evidence="2" key="2">
    <citation type="submission" date="2016-06" db="EMBL/GenBank/DDBJ databases">
        <title>The genome of a short-lived fish provides insights into sex chromosome evolution and the genetic control of aging.</title>
        <authorList>
            <person name="Reichwald K."/>
            <person name="Felder M."/>
            <person name="Petzold A."/>
            <person name="Koch P."/>
            <person name="Groth M."/>
            <person name="Platzer M."/>
        </authorList>
    </citation>
    <scope>NUCLEOTIDE SEQUENCE</scope>
    <source>
        <tissue evidence="2">Brain</tissue>
    </source>
</reference>